<gene>
    <name evidence="1" type="ORF">NA56DRAFT_706599</name>
</gene>
<evidence type="ECO:0000313" key="1">
    <source>
        <dbReference type="EMBL" id="PMD18679.1"/>
    </source>
</evidence>
<reference evidence="1 2" key="1">
    <citation type="submission" date="2016-05" db="EMBL/GenBank/DDBJ databases">
        <title>A degradative enzymes factory behind the ericoid mycorrhizal symbiosis.</title>
        <authorList>
            <consortium name="DOE Joint Genome Institute"/>
            <person name="Martino E."/>
            <person name="Morin E."/>
            <person name="Grelet G."/>
            <person name="Kuo A."/>
            <person name="Kohler A."/>
            <person name="Daghino S."/>
            <person name="Barry K."/>
            <person name="Choi C."/>
            <person name="Cichocki N."/>
            <person name="Clum A."/>
            <person name="Copeland A."/>
            <person name="Hainaut M."/>
            <person name="Haridas S."/>
            <person name="Labutti K."/>
            <person name="Lindquist E."/>
            <person name="Lipzen A."/>
            <person name="Khouja H.-R."/>
            <person name="Murat C."/>
            <person name="Ohm R."/>
            <person name="Olson A."/>
            <person name="Spatafora J."/>
            <person name="Veneault-Fourrey C."/>
            <person name="Henrissat B."/>
            <person name="Grigoriev I."/>
            <person name="Martin F."/>
            <person name="Perotto S."/>
        </authorList>
    </citation>
    <scope>NUCLEOTIDE SEQUENCE [LARGE SCALE GENOMIC DNA]</scope>
    <source>
        <strain evidence="1 2">UAMH 7357</strain>
    </source>
</reference>
<protein>
    <submittedName>
        <fullName evidence="1">Uncharacterized protein</fullName>
    </submittedName>
</protein>
<proteinExistence type="predicted"/>
<evidence type="ECO:0000313" key="2">
    <source>
        <dbReference type="Proteomes" id="UP000235672"/>
    </source>
</evidence>
<accession>A0A2J6PXC2</accession>
<keyword evidence="2" id="KW-1185">Reference proteome</keyword>
<dbReference type="AlphaFoldDB" id="A0A2J6PXC2"/>
<name>A0A2J6PXC2_9HELO</name>
<dbReference type="Proteomes" id="UP000235672">
    <property type="component" value="Unassembled WGS sequence"/>
</dbReference>
<organism evidence="1 2">
    <name type="scientific">Hyaloscypha hepaticicola</name>
    <dbReference type="NCBI Taxonomy" id="2082293"/>
    <lineage>
        <taxon>Eukaryota</taxon>
        <taxon>Fungi</taxon>
        <taxon>Dikarya</taxon>
        <taxon>Ascomycota</taxon>
        <taxon>Pezizomycotina</taxon>
        <taxon>Leotiomycetes</taxon>
        <taxon>Helotiales</taxon>
        <taxon>Hyaloscyphaceae</taxon>
        <taxon>Hyaloscypha</taxon>
    </lineage>
</organism>
<dbReference type="EMBL" id="KZ613493">
    <property type="protein sequence ID" value="PMD18679.1"/>
    <property type="molecule type" value="Genomic_DNA"/>
</dbReference>
<sequence>METKNWRAPITNLAGLVHRTAGTIQAHYNAIRAGVGEVDVSGGQQQKLRAQLNRSSLRAGAAQIPGAVVVQICWTRQIKVGAWSGVFRIHDSAINRQPYRSLRRPCKKLPPGSGPGEHLLNFRNDIGLNPLFVLAAEAGREVVGSA</sequence>